<dbReference type="InterPro" id="IPR001173">
    <property type="entry name" value="Glyco_trans_2-like"/>
</dbReference>
<dbReference type="PANTHER" id="PTHR43685:SF2">
    <property type="entry name" value="GLYCOSYLTRANSFERASE 2-LIKE DOMAIN-CONTAINING PROTEIN"/>
    <property type="match status" value="1"/>
</dbReference>
<dbReference type="CDD" id="cd06423">
    <property type="entry name" value="CESA_like"/>
    <property type="match status" value="1"/>
</dbReference>
<dbReference type="InterPro" id="IPR029044">
    <property type="entry name" value="Nucleotide-diphossugar_trans"/>
</dbReference>
<keyword evidence="3" id="KW-1185">Reference proteome</keyword>
<evidence type="ECO:0000259" key="1">
    <source>
        <dbReference type="Pfam" id="PF00535"/>
    </source>
</evidence>
<dbReference type="STRING" id="400055.SAMN04490243_2798"/>
<dbReference type="AlphaFoldDB" id="A0A1I6HJ91"/>
<organism evidence="2 3">
    <name type="scientific">Robiginitalea myxolifaciens</name>
    <dbReference type="NCBI Taxonomy" id="400055"/>
    <lineage>
        <taxon>Bacteria</taxon>
        <taxon>Pseudomonadati</taxon>
        <taxon>Bacteroidota</taxon>
        <taxon>Flavobacteriia</taxon>
        <taxon>Flavobacteriales</taxon>
        <taxon>Flavobacteriaceae</taxon>
        <taxon>Robiginitalea</taxon>
    </lineage>
</organism>
<feature type="domain" description="Glycosyltransferase 2-like" evidence="1">
    <location>
        <begin position="6"/>
        <end position="145"/>
    </location>
</feature>
<dbReference type="Gene3D" id="3.90.550.10">
    <property type="entry name" value="Spore Coat Polysaccharide Biosynthesis Protein SpsA, Chain A"/>
    <property type="match status" value="1"/>
</dbReference>
<reference evidence="2 3" key="1">
    <citation type="submission" date="2016-10" db="EMBL/GenBank/DDBJ databases">
        <authorList>
            <person name="de Groot N.N."/>
        </authorList>
    </citation>
    <scope>NUCLEOTIDE SEQUENCE [LARGE SCALE GENOMIC DNA]</scope>
    <source>
        <strain evidence="2 3">DSM 21019</strain>
    </source>
</reference>
<dbReference type="OrthoDB" id="1142396at2"/>
<evidence type="ECO:0000313" key="3">
    <source>
        <dbReference type="Proteomes" id="UP000199534"/>
    </source>
</evidence>
<proteinExistence type="predicted"/>
<dbReference type="InterPro" id="IPR050834">
    <property type="entry name" value="Glycosyltransf_2"/>
</dbReference>
<accession>A0A1I6HJ91</accession>
<gene>
    <name evidence="2" type="ORF">SAMN04490243_2798</name>
</gene>
<protein>
    <recommendedName>
        <fullName evidence="1">Glycosyltransferase 2-like domain-containing protein</fullName>
    </recommendedName>
</protein>
<dbReference type="Pfam" id="PF00535">
    <property type="entry name" value="Glycos_transf_2"/>
    <property type="match status" value="1"/>
</dbReference>
<dbReference type="SUPFAM" id="SSF53448">
    <property type="entry name" value="Nucleotide-diphospho-sugar transferases"/>
    <property type="match status" value="1"/>
</dbReference>
<dbReference type="Proteomes" id="UP000199534">
    <property type="component" value="Unassembled WGS sequence"/>
</dbReference>
<sequence>MAKLLIILPAHNEEEYLATCLESFVAQSRKPDLLVIVDDGSSDDTAAIGSRFAQQHPWIQVVQKTDSEQVHRPGAKVIQCFNYGLEQVQEQSGRISETWDFIGKFDADICLPDNYFEEVLNRMESDPKVGLCSGLMYVRSGESWVYEPIADKSHVRGPVKLYRKSCFEAIGGLAESIGWDTADTLTARFKGYTVETLPELTVRHLRPTAAAYSASNARKQGEAIYKLRYGWALGILAALKMAWKRRSPGSLWGYAQGAYSAWKAGAKRLLSPEAGKFSRKWRWNQILKKLF</sequence>
<name>A0A1I6HJ91_9FLAO</name>
<dbReference type="RefSeq" id="WP_092983260.1">
    <property type="nucleotide sequence ID" value="NZ_FOYQ01000002.1"/>
</dbReference>
<evidence type="ECO:0000313" key="2">
    <source>
        <dbReference type="EMBL" id="SFR54367.1"/>
    </source>
</evidence>
<dbReference type="EMBL" id="FOYQ01000002">
    <property type="protein sequence ID" value="SFR54367.1"/>
    <property type="molecule type" value="Genomic_DNA"/>
</dbReference>
<dbReference type="PANTHER" id="PTHR43685">
    <property type="entry name" value="GLYCOSYLTRANSFERASE"/>
    <property type="match status" value="1"/>
</dbReference>